<evidence type="ECO:0000313" key="3">
    <source>
        <dbReference type="Proteomes" id="UP001501581"/>
    </source>
</evidence>
<keyword evidence="1" id="KW-0472">Membrane</keyword>
<comment type="caution">
    <text evidence="2">The sequence shown here is derived from an EMBL/GenBank/DDBJ whole genome shotgun (WGS) entry which is preliminary data.</text>
</comment>
<gene>
    <name evidence="2" type="ORF">GCM10009668_13080</name>
</gene>
<proteinExistence type="predicted"/>
<reference evidence="3" key="1">
    <citation type="journal article" date="2019" name="Int. J. Syst. Evol. Microbiol.">
        <title>The Global Catalogue of Microorganisms (GCM) 10K type strain sequencing project: providing services to taxonomists for standard genome sequencing and annotation.</title>
        <authorList>
            <consortium name="The Broad Institute Genomics Platform"/>
            <consortium name="The Broad Institute Genome Sequencing Center for Infectious Disease"/>
            <person name="Wu L."/>
            <person name="Ma J."/>
        </authorList>
    </citation>
    <scope>NUCLEOTIDE SEQUENCE [LARGE SCALE GENOMIC DNA]</scope>
    <source>
        <strain evidence="3">JCM 13008</strain>
    </source>
</reference>
<dbReference type="Proteomes" id="UP001501581">
    <property type="component" value="Unassembled WGS sequence"/>
</dbReference>
<dbReference type="RefSeq" id="WP_343992564.1">
    <property type="nucleotide sequence ID" value="NZ_BAAALG010000004.1"/>
</dbReference>
<feature type="transmembrane region" description="Helical" evidence="1">
    <location>
        <begin position="15"/>
        <end position="36"/>
    </location>
</feature>
<organism evidence="2 3">
    <name type="scientific">Nocardioides dubius</name>
    <dbReference type="NCBI Taxonomy" id="317019"/>
    <lineage>
        <taxon>Bacteria</taxon>
        <taxon>Bacillati</taxon>
        <taxon>Actinomycetota</taxon>
        <taxon>Actinomycetes</taxon>
        <taxon>Propionibacteriales</taxon>
        <taxon>Nocardioidaceae</taxon>
        <taxon>Nocardioides</taxon>
    </lineage>
</organism>
<sequence length="193" mass="21028">MRLYSGHAPLRRTQLIADALVALWVVFWLAMGWSIASSIDDAAQPTRRAEEITSRMASDLTEMKGQVDAIPLLGGSMGSILFTMTQRVEQLSALSADGTASVESMSWKAGLGVALTPNVLMLATYLPRRARFVRRARVQGPLDPEVYALRAITTQPADVLRELVPDPVGGWRAGDRQTIETLAAFQARYEGVG</sequence>
<name>A0ABP4EBL9_9ACTN</name>
<protein>
    <submittedName>
        <fullName evidence="2">Uncharacterized protein</fullName>
    </submittedName>
</protein>
<keyword evidence="3" id="KW-1185">Reference proteome</keyword>
<evidence type="ECO:0000313" key="2">
    <source>
        <dbReference type="EMBL" id="GAA1097427.1"/>
    </source>
</evidence>
<evidence type="ECO:0000256" key="1">
    <source>
        <dbReference type="SAM" id="Phobius"/>
    </source>
</evidence>
<accession>A0ABP4EBL9</accession>
<keyword evidence="1" id="KW-0812">Transmembrane</keyword>
<dbReference type="EMBL" id="BAAALG010000004">
    <property type="protein sequence ID" value="GAA1097427.1"/>
    <property type="molecule type" value="Genomic_DNA"/>
</dbReference>
<keyword evidence="1" id="KW-1133">Transmembrane helix</keyword>